<sequence length="679" mass="78369">MKFLDNILYLGFAEMVQAIVNATGKEKEKVEVYLRKAKSTGTKCWAFMNDPDDRRKVLIKYENLKDEYKEMVKELFGNPYDYMAKEPIKRMVQPDQKAEAFFLSYAYNDNKFLPTEHITKYVKAASWLNMLNDINQNKKLIKKQLNLNLDQFWFHVCDIIKSEGIDLPASYQRLRNKMNEYQQKGYACLIDWRFGNSLAKKIDDDVLKKLLEHPNQYDDVMLCYLYNSWAKQNGKEAIGARIVGLRRKEWEHEIIAGREGWNAFNEKYVRQVKGLPARTMHPLALVESDDYNFNYYFTDPDMQGGSKDLQRYVGYIVADSSIGLVLGASYRHAKAPVFDMVRIAWIDAMYYIRSITGGDQWYLPFEVKADHWNRKNSFPFFNSIARFVKPAVGNKHRGYIEQLFGSDHAKRAEKLAAHNELNYNGNNLTARRTGVNVEALKANAKRRPLTGDHASGQINKFLYYMRNIPSITKSDLEAPSREAMFKHRWNGLNEAQKRSITDLQFLHLFGFAHSPQGRSVTITNRGIEPVINGTKYSYDLPDYVSMQHLIGSKVTVVYDPYDMSRVLITDHDNIRFVAKEANLQPRALVYQYDGSRQALDMILNEKKAQVNKVAALSAARTHEIDSKAILLAGLAPKELLAASEQAYREESIQAGNTHLPEMTEVEEDAFNVYKNIFNR</sequence>
<dbReference type="Pfam" id="PF09299">
    <property type="entry name" value="Mu-transpos_C"/>
    <property type="match status" value="1"/>
</dbReference>
<evidence type="ECO:0000259" key="1">
    <source>
        <dbReference type="Pfam" id="PF09299"/>
    </source>
</evidence>
<dbReference type="AlphaFoldDB" id="A0A4S8HNE7"/>
<proteinExistence type="predicted"/>
<dbReference type="OrthoDB" id="612554at2"/>
<keyword evidence="3" id="KW-1185">Reference proteome</keyword>
<dbReference type="InterPro" id="IPR015378">
    <property type="entry name" value="Transposase-like_Mu_C"/>
</dbReference>
<dbReference type="Proteomes" id="UP000306918">
    <property type="component" value="Unassembled WGS sequence"/>
</dbReference>
<evidence type="ECO:0000313" key="3">
    <source>
        <dbReference type="Proteomes" id="UP000306918"/>
    </source>
</evidence>
<feature type="domain" description="Transposase-like Mu C-terminal" evidence="1">
    <location>
        <begin position="545"/>
        <end position="577"/>
    </location>
</feature>
<dbReference type="EMBL" id="STFF01000005">
    <property type="protein sequence ID" value="THU36898.1"/>
    <property type="molecule type" value="Genomic_DNA"/>
</dbReference>
<evidence type="ECO:0000313" key="2">
    <source>
        <dbReference type="EMBL" id="THU36898.1"/>
    </source>
</evidence>
<accession>A0A4S8HNE7</accession>
<name>A0A4S8HNE7_9BACT</name>
<protein>
    <recommendedName>
        <fullName evidence="1">Transposase-like Mu C-terminal domain-containing protein</fullName>
    </recommendedName>
</protein>
<reference evidence="2 3" key="1">
    <citation type="submission" date="2019-04" db="EMBL/GenBank/DDBJ databases">
        <title>Niastella caeni sp. nov., isolated from activated sludge.</title>
        <authorList>
            <person name="Sheng M."/>
        </authorList>
    </citation>
    <scope>NUCLEOTIDE SEQUENCE [LARGE SCALE GENOMIC DNA]</scope>
    <source>
        <strain evidence="2 3">HX-2-15</strain>
    </source>
</reference>
<dbReference type="RefSeq" id="WP_136578574.1">
    <property type="nucleotide sequence ID" value="NZ_STFF01000005.1"/>
</dbReference>
<comment type="caution">
    <text evidence="2">The sequence shown here is derived from an EMBL/GenBank/DDBJ whole genome shotgun (WGS) entry which is preliminary data.</text>
</comment>
<gene>
    <name evidence="2" type="ORF">FAM09_18215</name>
</gene>
<organism evidence="2 3">
    <name type="scientific">Niastella caeni</name>
    <dbReference type="NCBI Taxonomy" id="2569763"/>
    <lineage>
        <taxon>Bacteria</taxon>
        <taxon>Pseudomonadati</taxon>
        <taxon>Bacteroidota</taxon>
        <taxon>Chitinophagia</taxon>
        <taxon>Chitinophagales</taxon>
        <taxon>Chitinophagaceae</taxon>
        <taxon>Niastella</taxon>
    </lineage>
</organism>